<dbReference type="EMBL" id="CAJVPS010002012">
    <property type="protein sequence ID" value="CAG8557504.1"/>
    <property type="molecule type" value="Genomic_DNA"/>
</dbReference>
<evidence type="ECO:0000313" key="1">
    <source>
        <dbReference type="EMBL" id="CAG8557504.1"/>
    </source>
</evidence>
<evidence type="ECO:0000313" key="2">
    <source>
        <dbReference type="Proteomes" id="UP000789508"/>
    </source>
</evidence>
<protein>
    <submittedName>
        <fullName evidence="1">9124_t:CDS:1</fullName>
    </submittedName>
</protein>
<proteinExistence type="predicted"/>
<name>A0A9N9B6Q1_9GLOM</name>
<comment type="caution">
    <text evidence="1">The sequence shown here is derived from an EMBL/GenBank/DDBJ whole genome shotgun (WGS) entry which is preliminary data.</text>
</comment>
<accession>A0A9N9B6Q1</accession>
<gene>
    <name evidence="1" type="ORF">ALEPTO_LOCUS6184</name>
</gene>
<keyword evidence="2" id="KW-1185">Reference proteome</keyword>
<sequence length="127" mass="14996">MNPLRTLRIYFHVPVTPKNQSEIRRIFKWFAQRGALSTYLMGRSPESKRYQRYGFITYKDDAVAEELLSNEFYPVDFYDDPIRIPLNQRLIWKGFFTKDDSPQKTDIATDEVDAGNFKNTAVDFDKV</sequence>
<dbReference type="Proteomes" id="UP000789508">
    <property type="component" value="Unassembled WGS sequence"/>
</dbReference>
<reference evidence="1" key="1">
    <citation type="submission" date="2021-06" db="EMBL/GenBank/DDBJ databases">
        <authorList>
            <person name="Kallberg Y."/>
            <person name="Tangrot J."/>
            <person name="Rosling A."/>
        </authorList>
    </citation>
    <scope>NUCLEOTIDE SEQUENCE</scope>
    <source>
        <strain evidence="1">FL130A</strain>
    </source>
</reference>
<dbReference type="OrthoDB" id="2381532at2759"/>
<dbReference type="AlphaFoldDB" id="A0A9N9B6Q1"/>
<organism evidence="1 2">
    <name type="scientific">Ambispora leptoticha</name>
    <dbReference type="NCBI Taxonomy" id="144679"/>
    <lineage>
        <taxon>Eukaryota</taxon>
        <taxon>Fungi</taxon>
        <taxon>Fungi incertae sedis</taxon>
        <taxon>Mucoromycota</taxon>
        <taxon>Glomeromycotina</taxon>
        <taxon>Glomeromycetes</taxon>
        <taxon>Archaeosporales</taxon>
        <taxon>Ambisporaceae</taxon>
        <taxon>Ambispora</taxon>
    </lineage>
</organism>